<keyword evidence="1" id="KW-0472">Membrane</keyword>
<keyword evidence="1" id="KW-1133">Transmembrane helix</keyword>
<dbReference type="OrthoDB" id="1108083at2759"/>
<dbReference type="AlphaFoldDB" id="A0A6D2HND0"/>
<comment type="caution">
    <text evidence="2">The sequence shown here is derived from an EMBL/GenBank/DDBJ whole genome shotgun (WGS) entry which is preliminary data.</text>
</comment>
<protein>
    <submittedName>
        <fullName evidence="2">Uncharacterized protein</fullName>
    </submittedName>
</protein>
<name>A0A6D2HND0_9BRAS</name>
<dbReference type="Proteomes" id="UP000467841">
    <property type="component" value="Unassembled WGS sequence"/>
</dbReference>
<dbReference type="EMBL" id="CACVBM020000221">
    <property type="protein sequence ID" value="CAA7016086.1"/>
    <property type="molecule type" value="Genomic_DNA"/>
</dbReference>
<evidence type="ECO:0000256" key="1">
    <source>
        <dbReference type="SAM" id="Phobius"/>
    </source>
</evidence>
<accession>A0A6D2HND0</accession>
<proteinExistence type="predicted"/>
<reference evidence="2" key="1">
    <citation type="submission" date="2020-01" db="EMBL/GenBank/DDBJ databases">
        <authorList>
            <person name="Mishra B."/>
        </authorList>
    </citation>
    <scope>NUCLEOTIDE SEQUENCE [LARGE SCALE GENOMIC DNA]</scope>
</reference>
<feature type="transmembrane region" description="Helical" evidence="1">
    <location>
        <begin position="55"/>
        <end position="74"/>
    </location>
</feature>
<evidence type="ECO:0000313" key="2">
    <source>
        <dbReference type="EMBL" id="CAA7016086.1"/>
    </source>
</evidence>
<sequence>MDANENIPPEWVPWYGFIKKSYPWWESGNYSQSMHELLIGFIMAVQIYNHTAFEYILSPLFLSYFGFGICELFLACRSTNDRNWIWGLCMVSGRISHAIGGYTILTFIYGWNHEPLVRYIGILFFLYFPVVVLLSLCGVCRRPMKTDNNVADSKTGLDDTEVLLDDNHAENISEIHW</sequence>
<evidence type="ECO:0000313" key="3">
    <source>
        <dbReference type="Proteomes" id="UP000467841"/>
    </source>
</evidence>
<feature type="transmembrane region" description="Helical" evidence="1">
    <location>
        <begin position="116"/>
        <end position="139"/>
    </location>
</feature>
<organism evidence="2 3">
    <name type="scientific">Microthlaspi erraticum</name>
    <dbReference type="NCBI Taxonomy" id="1685480"/>
    <lineage>
        <taxon>Eukaryota</taxon>
        <taxon>Viridiplantae</taxon>
        <taxon>Streptophyta</taxon>
        <taxon>Embryophyta</taxon>
        <taxon>Tracheophyta</taxon>
        <taxon>Spermatophyta</taxon>
        <taxon>Magnoliopsida</taxon>
        <taxon>eudicotyledons</taxon>
        <taxon>Gunneridae</taxon>
        <taxon>Pentapetalae</taxon>
        <taxon>rosids</taxon>
        <taxon>malvids</taxon>
        <taxon>Brassicales</taxon>
        <taxon>Brassicaceae</taxon>
        <taxon>Coluteocarpeae</taxon>
        <taxon>Microthlaspi</taxon>
    </lineage>
</organism>
<keyword evidence="1" id="KW-0812">Transmembrane</keyword>
<gene>
    <name evidence="2" type="ORF">MERR_LOCUS3321</name>
</gene>
<keyword evidence="3" id="KW-1185">Reference proteome</keyword>
<feature type="transmembrane region" description="Helical" evidence="1">
    <location>
        <begin position="86"/>
        <end position="110"/>
    </location>
</feature>